<sequence>MKILLGFLMMLVLCNTLYWPRIGRDIPDQPPFFADNPDIFPNSLDSIGFGSNSIDSYMDNFRNELDRRLKETEFTDKKSVEKDYGDKGKVSIEEKWNSNHYSGEVKHTDYKHKNWKGSSYYSSRIISSEDLFDSKSKSDNKNSPKTKETSSNEKSEED</sequence>
<dbReference type="Proteomes" id="UP001295684">
    <property type="component" value="Unassembled WGS sequence"/>
</dbReference>
<evidence type="ECO:0000256" key="2">
    <source>
        <dbReference type="SAM" id="SignalP"/>
    </source>
</evidence>
<feature type="signal peptide" evidence="2">
    <location>
        <begin position="1"/>
        <end position="16"/>
    </location>
</feature>
<comment type="caution">
    <text evidence="3">The sequence shown here is derived from an EMBL/GenBank/DDBJ whole genome shotgun (WGS) entry which is preliminary data.</text>
</comment>
<evidence type="ECO:0000313" key="3">
    <source>
        <dbReference type="EMBL" id="CAI2378666.1"/>
    </source>
</evidence>
<keyword evidence="4" id="KW-1185">Reference proteome</keyword>
<feature type="region of interest" description="Disordered" evidence="1">
    <location>
        <begin position="132"/>
        <end position="158"/>
    </location>
</feature>
<proteinExistence type="predicted"/>
<keyword evidence="2" id="KW-0732">Signal</keyword>
<organism evidence="3 4">
    <name type="scientific">Euplotes crassus</name>
    <dbReference type="NCBI Taxonomy" id="5936"/>
    <lineage>
        <taxon>Eukaryota</taxon>
        <taxon>Sar</taxon>
        <taxon>Alveolata</taxon>
        <taxon>Ciliophora</taxon>
        <taxon>Intramacronucleata</taxon>
        <taxon>Spirotrichea</taxon>
        <taxon>Hypotrichia</taxon>
        <taxon>Euplotida</taxon>
        <taxon>Euplotidae</taxon>
        <taxon>Moneuplotes</taxon>
    </lineage>
</organism>
<dbReference type="AlphaFoldDB" id="A0AAD2D3E0"/>
<reference evidence="3" key="1">
    <citation type="submission" date="2023-07" db="EMBL/GenBank/DDBJ databases">
        <authorList>
            <consortium name="AG Swart"/>
            <person name="Singh M."/>
            <person name="Singh A."/>
            <person name="Seah K."/>
            <person name="Emmerich C."/>
        </authorList>
    </citation>
    <scope>NUCLEOTIDE SEQUENCE</scope>
    <source>
        <strain evidence="3">DP1</strain>
    </source>
</reference>
<dbReference type="EMBL" id="CAMPGE010020419">
    <property type="protein sequence ID" value="CAI2378666.1"/>
    <property type="molecule type" value="Genomic_DNA"/>
</dbReference>
<protein>
    <submittedName>
        <fullName evidence="3">Uncharacterized protein</fullName>
    </submittedName>
</protein>
<feature type="chain" id="PRO_5042271898" evidence="2">
    <location>
        <begin position="17"/>
        <end position="158"/>
    </location>
</feature>
<gene>
    <name evidence="3" type="ORF">ECRASSUSDP1_LOCUS20065</name>
</gene>
<evidence type="ECO:0000313" key="4">
    <source>
        <dbReference type="Proteomes" id="UP001295684"/>
    </source>
</evidence>
<evidence type="ECO:0000256" key="1">
    <source>
        <dbReference type="SAM" id="MobiDB-lite"/>
    </source>
</evidence>
<name>A0AAD2D3E0_EUPCR</name>
<accession>A0AAD2D3E0</accession>